<dbReference type="EMBL" id="BGZK01000656">
    <property type="protein sequence ID" value="GBP54881.1"/>
    <property type="molecule type" value="Genomic_DNA"/>
</dbReference>
<evidence type="ECO:0000256" key="1">
    <source>
        <dbReference type="SAM" id="MobiDB-lite"/>
    </source>
</evidence>
<proteinExistence type="predicted"/>
<comment type="caution">
    <text evidence="2">The sequence shown here is derived from an EMBL/GenBank/DDBJ whole genome shotgun (WGS) entry which is preliminary data.</text>
</comment>
<feature type="region of interest" description="Disordered" evidence="1">
    <location>
        <begin position="1"/>
        <end position="23"/>
    </location>
</feature>
<organism evidence="2 3">
    <name type="scientific">Eumeta variegata</name>
    <name type="common">Bagworm moth</name>
    <name type="synonym">Eumeta japonica</name>
    <dbReference type="NCBI Taxonomy" id="151549"/>
    <lineage>
        <taxon>Eukaryota</taxon>
        <taxon>Metazoa</taxon>
        <taxon>Ecdysozoa</taxon>
        <taxon>Arthropoda</taxon>
        <taxon>Hexapoda</taxon>
        <taxon>Insecta</taxon>
        <taxon>Pterygota</taxon>
        <taxon>Neoptera</taxon>
        <taxon>Endopterygota</taxon>
        <taxon>Lepidoptera</taxon>
        <taxon>Glossata</taxon>
        <taxon>Ditrysia</taxon>
        <taxon>Tineoidea</taxon>
        <taxon>Psychidae</taxon>
        <taxon>Oiketicinae</taxon>
        <taxon>Eumeta</taxon>
    </lineage>
</organism>
<dbReference type="Proteomes" id="UP000299102">
    <property type="component" value="Unassembled WGS sequence"/>
</dbReference>
<evidence type="ECO:0000313" key="2">
    <source>
        <dbReference type="EMBL" id="GBP54881.1"/>
    </source>
</evidence>
<gene>
    <name evidence="2" type="ORF">EVAR_11634_1</name>
</gene>
<sequence>MDEQDFTTQIELKENSNSDSHVKDPDFHCTWTFFNLNQSSSASACTCCNINSIGRSFASTGRFSSGGYGVVWLCGRSKPLVLSISDSDEFP</sequence>
<dbReference type="AlphaFoldDB" id="A0A4C1WU91"/>
<protein>
    <submittedName>
        <fullName evidence="2">Uncharacterized protein</fullName>
    </submittedName>
</protein>
<reference evidence="2 3" key="1">
    <citation type="journal article" date="2019" name="Commun. Biol.">
        <title>The bagworm genome reveals a unique fibroin gene that provides high tensile strength.</title>
        <authorList>
            <person name="Kono N."/>
            <person name="Nakamura H."/>
            <person name="Ohtoshi R."/>
            <person name="Tomita M."/>
            <person name="Numata K."/>
            <person name="Arakawa K."/>
        </authorList>
    </citation>
    <scope>NUCLEOTIDE SEQUENCE [LARGE SCALE GENOMIC DNA]</scope>
</reference>
<evidence type="ECO:0000313" key="3">
    <source>
        <dbReference type="Proteomes" id="UP000299102"/>
    </source>
</evidence>
<keyword evidence="3" id="KW-1185">Reference proteome</keyword>
<accession>A0A4C1WU91</accession>
<feature type="compositionally biased region" description="Polar residues" evidence="1">
    <location>
        <begin position="1"/>
        <end position="10"/>
    </location>
</feature>
<feature type="compositionally biased region" description="Basic and acidic residues" evidence="1">
    <location>
        <begin position="11"/>
        <end position="23"/>
    </location>
</feature>
<name>A0A4C1WU91_EUMVA</name>